<evidence type="ECO:0008006" key="4">
    <source>
        <dbReference type="Google" id="ProtNLM"/>
    </source>
</evidence>
<proteinExistence type="predicted"/>
<keyword evidence="3" id="KW-1185">Reference proteome</keyword>
<dbReference type="Proteomes" id="UP000652198">
    <property type="component" value="Unassembled WGS sequence"/>
</dbReference>
<gene>
    <name evidence="2" type="ORF">GNZ12_10685</name>
</gene>
<feature type="compositionally biased region" description="Polar residues" evidence="1">
    <location>
        <begin position="38"/>
        <end position="49"/>
    </location>
</feature>
<name>A0ABX2BPP6_9BURK</name>
<protein>
    <recommendedName>
        <fullName evidence="4">Ogr/Delta-like zinc finger</fullName>
    </recommendedName>
</protein>
<evidence type="ECO:0000313" key="2">
    <source>
        <dbReference type="EMBL" id="NPT41775.1"/>
    </source>
</evidence>
<accession>A0ABX2BPP6</accession>
<evidence type="ECO:0000313" key="3">
    <source>
        <dbReference type="Proteomes" id="UP000652198"/>
    </source>
</evidence>
<reference evidence="2 3" key="1">
    <citation type="submission" date="2019-11" db="EMBL/GenBank/DDBJ databases">
        <title>Metabolism of dissolved organic matter in forest soils.</title>
        <authorList>
            <person name="Cyle K.T."/>
            <person name="Wilhelm R.C."/>
            <person name="Martinez C.E."/>
        </authorList>
    </citation>
    <scope>NUCLEOTIDE SEQUENCE [LARGE SCALE GENOMIC DNA]</scope>
    <source>
        <strain evidence="2 3">1N</strain>
    </source>
</reference>
<comment type="caution">
    <text evidence="2">The sequence shown here is derived from an EMBL/GenBank/DDBJ whole genome shotgun (WGS) entry which is preliminary data.</text>
</comment>
<dbReference type="RefSeq" id="WP_172310321.1">
    <property type="nucleotide sequence ID" value="NZ_WOEY01000041.1"/>
</dbReference>
<organism evidence="2 3">
    <name type="scientific">Paraburkholderia solitsugae</name>
    <dbReference type="NCBI Taxonomy" id="2675748"/>
    <lineage>
        <taxon>Bacteria</taxon>
        <taxon>Pseudomonadati</taxon>
        <taxon>Pseudomonadota</taxon>
        <taxon>Betaproteobacteria</taxon>
        <taxon>Burkholderiales</taxon>
        <taxon>Burkholderiaceae</taxon>
        <taxon>Paraburkholderia</taxon>
    </lineage>
</organism>
<feature type="region of interest" description="Disordered" evidence="1">
    <location>
        <begin position="38"/>
        <end position="97"/>
    </location>
</feature>
<sequence length="108" mass="11308">MHCPFCRQTIDIEFRPGGWIAVRDGADHACSGLAQALSAASDSRPSNGSGAAPRQISETDRPIATAPPLAAGNTAVKTTTTPTGARRKTGTRSGLRRLPVQLELQAIE</sequence>
<evidence type="ECO:0000256" key="1">
    <source>
        <dbReference type="SAM" id="MobiDB-lite"/>
    </source>
</evidence>
<dbReference type="EMBL" id="WOEY01000041">
    <property type="protein sequence ID" value="NPT41775.1"/>
    <property type="molecule type" value="Genomic_DNA"/>
</dbReference>
<feature type="compositionally biased region" description="Low complexity" evidence="1">
    <location>
        <begin position="70"/>
        <end position="84"/>
    </location>
</feature>